<sequence>MSKENILNKYNNSKGDYKKQDFSPLQHQVLHSVDETQDFINKKIIDELCQLHENEAFKG</sequence>
<dbReference type="EMBL" id="CAJVPU010037923">
    <property type="protein sequence ID" value="CAG8733661.1"/>
    <property type="molecule type" value="Genomic_DNA"/>
</dbReference>
<protein>
    <submittedName>
        <fullName evidence="1">14110_t:CDS:1</fullName>
    </submittedName>
</protein>
<evidence type="ECO:0000313" key="1">
    <source>
        <dbReference type="EMBL" id="CAG8733661.1"/>
    </source>
</evidence>
<organism evidence="1 2">
    <name type="scientific">Dentiscutata heterogama</name>
    <dbReference type="NCBI Taxonomy" id="1316150"/>
    <lineage>
        <taxon>Eukaryota</taxon>
        <taxon>Fungi</taxon>
        <taxon>Fungi incertae sedis</taxon>
        <taxon>Mucoromycota</taxon>
        <taxon>Glomeromycotina</taxon>
        <taxon>Glomeromycetes</taxon>
        <taxon>Diversisporales</taxon>
        <taxon>Gigasporaceae</taxon>
        <taxon>Dentiscutata</taxon>
    </lineage>
</organism>
<comment type="caution">
    <text evidence="1">The sequence shown here is derived from an EMBL/GenBank/DDBJ whole genome shotgun (WGS) entry which is preliminary data.</text>
</comment>
<proteinExistence type="predicted"/>
<accession>A0ACA9Q2G2</accession>
<reference evidence="1" key="1">
    <citation type="submission" date="2021-06" db="EMBL/GenBank/DDBJ databases">
        <authorList>
            <person name="Kallberg Y."/>
            <person name="Tangrot J."/>
            <person name="Rosling A."/>
        </authorList>
    </citation>
    <scope>NUCLEOTIDE SEQUENCE</scope>
    <source>
        <strain evidence="1">IL203A</strain>
    </source>
</reference>
<keyword evidence="2" id="KW-1185">Reference proteome</keyword>
<dbReference type="Proteomes" id="UP000789702">
    <property type="component" value="Unassembled WGS sequence"/>
</dbReference>
<evidence type="ECO:0000313" key="2">
    <source>
        <dbReference type="Proteomes" id="UP000789702"/>
    </source>
</evidence>
<feature type="non-terminal residue" evidence="1">
    <location>
        <position position="59"/>
    </location>
</feature>
<gene>
    <name evidence="1" type="ORF">DHETER_LOCUS13599</name>
</gene>
<name>A0ACA9Q2G2_9GLOM</name>